<feature type="region of interest" description="Disordered" evidence="1">
    <location>
        <begin position="42"/>
        <end position="62"/>
    </location>
</feature>
<evidence type="ECO:0000313" key="3">
    <source>
        <dbReference type="Proteomes" id="UP000015241"/>
    </source>
</evidence>
<evidence type="ECO:0000313" key="2">
    <source>
        <dbReference type="EMBL" id="EPS92709.1"/>
    </source>
</evidence>
<dbReference type="EMBL" id="KE504381">
    <property type="protein sequence ID" value="EPS92709.1"/>
    <property type="molecule type" value="Genomic_DNA"/>
</dbReference>
<keyword evidence="3" id="KW-1185">Reference proteome</keyword>
<accession>S8F121</accession>
<dbReference type="InParanoid" id="S8F121"/>
<reference evidence="2 3" key="1">
    <citation type="journal article" date="2012" name="Science">
        <title>The Paleozoic origin of enzymatic lignin decomposition reconstructed from 31 fungal genomes.</title>
        <authorList>
            <person name="Floudas D."/>
            <person name="Binder M."/>
            <person name="Riley R."/>
            <person name="Barry K."/>
            <person name="Blanchette R.A."/>
            <person name="Henrissat B."/>
            <person name="Martinez A.T."/>
            <person name="Otillar R."/>
            <person name="Spatafora J.W."/>
            <person name="Yadav J.S."/>
            <person name="Aerts A."/>
            <person name="Benoit I."/>
            <person name="Boyd A."/>
            <person name="Carlson A."/>
            <person name="Copeland A."/>
            <person name="Coutinho P.M."/>
            <person name="de Vries R.P."/>
            <person name="Ferreira P."/>
            <person name="Findley K."/>
            <person name="Foster B."/>
            <person name="Gaskell J."/>
            <person name="Glotzer D."/>
            <person name="Gorecki P."/>
            <person name="Heitman J."/>
            <person name="Hesse C."/>
            <person name="Hori C."/>
            <person name="Igarashi K."/>
            <person name="Jurgens J.A."/>
            <person name="Kallen N."/>
            <person name="Kersten P."/>
            <person name="Kohler A."/>
            <person name="Kuees U."/>
            <person name="Kumar T.K.A."/>
            <person name="Kuo A."/>
            <person name="LaButti K."/>
            <person name="Larrondo L.F."/>
            <person name="Lindquist E."/>
            <person name="Ling A."/>
            <person name="Lombard V."/>
            <person name="Lucas S."/>
            <person name="Lundell T."/>
            <person name="Martin R."/>
            <person name="McLaughlin D.J."/>
            <person name="Morgenstern I."/>
            <person name="Morin E."/>
            <person name="Murat C."/>
            <person name="Nagy L.G."/>
            <person name="Nolan M."/>
            <person name="Ohm R.A."/>
            <person name="Patyshakuliyeva A."/>
            <person name="Rokas A."/>
            <person name="Ruiz-Duenas F.J."/>
            <person name="Sabat G."/>
            <person name="Salamov A."/>
            <person name="Samejima M."/>
            <person name="Schmutz J."/>
            <person name="Slot J.C."/>
            <person name="St John F."/>
            <person name="Stenlid J."/>
            <person name="Sun H."/>
            <person name="Sun S."/>
            <person name="Syed K."/>
            <person name="Tsang A."/>
            <person name="Wiebenga A."/>
            <person name="Young D."/>
            <person name="Pisabarro A."/>
            <person name="Eastwood D.C."/>
            <person name="Martin F."/>
            <person name="Cullen D."/>
            <person name="Grigoriev I.V."/>
            <person name="Hibbett D.S."/>
        </authorList>
    </citation>
    <scope>NUCLEOTIDE SEQUENCE</scope>
    <source>
        <strain evidence="3">FP-58527</strain>
    </source>
</reference>
<evidence type="ECO:0000256" key="1">
    <source>
        <dbReference type="SAM" id="MobiDB-lite"/>
    </source>
</evidence>
<dbReference type="AlphaFoldDB" id="S8F121"/>
<dbReference type="HOGENOM" id="CLU_1927622_0_0_1"/>
<protein>
    <submittedName>
        <fullName evidence="2">Uncharacterized protein</fullName>
    </submittedName>
</protein>
<sequence length="137" mass="15498">MDPRSALPIPWESKTMRPEEVQNIWQEGGCLMREVEEHFTAKMSYAHGQQPESQNEPSVGAADDGIIDCQPEFLKWIRQFSRLELEILVFRLQKQLAVQDQQMKLTSGTLYTLIHATHDLTNDCGLVLASASTTTPP</sequence>
<organism evidence="2 3">
    <name type="scientific">Fomitopsis schrenkii</name>
    <name type="common">Brown rot fungus</name>
    <dbReference type="NCBI Taxonomy" id="2126942"/>
    <lineage>
        <taxon>Eukaryota</taxon>
        <taxon>Fungi</taxon>
        <taxon>Dikarya</taxon>
        <taxon>Basidiomycota</taxon>
        <taxon>Agaricomycotina</taxon>
        <taxon>Agaricomycetes</taxon>
        <taxon>Polyporales</taxon>
        <taxon>Fomitopsis</taxon>
    </lineage>
</organism>
<gene>
    <name evidence="2" type="ORF">FOMPIDRAFT_1020913</name>
</gene>
<name>S8F121_FOMSC</name>
<dbReference type="Proteomes" id="UP000015241">
    <property type="component" value="Unassembled WGS sequence"/>
</dbReference>
<proteinExistence type="predicted"/>